<dbReference type="Gene3D" id="1.50.10.10">
    <property type="match status" value="1"/>
</dbReference>
<dbReference type="InterPro" id="IPR054363">
    <property type="entry name" value="GH95_cat"/>
</dbReference>
<protein>
    <recommendedName>
        <fullName evidence="6">DUF5703 domain-containing protein</fullName>
    </recommendedName>
</protein>
<dbReference type="GO" id="GO:0005975">
    <property type="term" value="P:carbohydrate metabolic process"/>
    <property type="evidence" value="ECO:0007669"/>
    <property type="project" value="InterPro"/>
</dbReference>
<dbReference type="Pfam" id="PF22124">
    <property type="entry name" value="Glyco_hydro_95_cat"/>
    <property type="match status" value="1"/>
</dbReference>
<dbReference type="PANTHER" id="PTHR31084:SF0">
    <property type="entry name" value="ALPHA-L-FUCOSIDASE 2"/>
    <property type="match status" value="1"/>
</dbReference>
<dbReference type="Pfam" id="PF18961">
    <property type="entry name" value="DUF5703_N"/>
    <property type="match status" value="1"/>
</dbReference>
<keyword evidence="5" id="KW-1185">Reference proteome</keyword>
<sequence length="779" mass="89532">MSNCKNRKKIRNFMHYLYSLVLLVLFNACIQNHLSNNTNPVGEYNVVWESPSNDHNGSMPIGNGDIGLNVWVEQSGDLCFYIGKTDSWGDNGRLLKVGKVRVQTEPALVFSDIEFKQELDLNDGTIRINVKGDMDNKPVDINLNVWVDANNPVIHIDQKSTIPLAMKATIERWRTKKDTLPEIGVSDLMENRDMPGNLAKPVIVEPDNLIQGTKDYIGWYHHNQKSEGFDLTNKLQGLSEYFEEDPILHRTFGGTIKSVNATKINDSTLVTPALKEGSLSVHVLTSHPSTPEKWTIAMEKLMANTESISLEKHYENHKKWWNSFWDRSWIKASPSDSTELLKSDNDAFLVSRAYNLQRFIDASAGRGNFPIKFNGSLFTVPSEGMPGGPDYRRWGPGYWWQNTRLPYLSMTASGDFDLMKPLFKMYVDELLELSKYRTEKYFGFEGAYMPECMYFWGSVFTADYGWTPYEERIDPLQESGWHKWEWVSGPELVFMMLDYYDYTEDKEFLQNKIIPTANEIIKFFNNYYETNDNGKLVMYPSMAAETWWDCTNPMPELSGLHGITKRLMALPEGAALEVDRKFWKEINGKLADIPLRNTPSGKALAPAERFEDKRNVENPELYAVFPFRLYGIGNPNLDYGLNALKHRWDKGAFGWRQDDIFMAYLGLSEQAKENIVERTKNYDKNSRFPAFWGPNYDWTPDQDHGGVLMKTFQSMLMQVDPYSSKIYLLPAWPIDWNAEFKLHAPQNTVIEGRVVNGEIKGLKVTPASRKDDIVLIPND</sequence>
<dbReference type="RefSeq" id="WP_026814209.1">
    <property type="nucleotide sequence ID" value="NZ_BMWP01000021.1"/>
</dbReference>
<dbReference type="GO" id="GO:0004560">
    <property type="term" value="F:alpha-L-fucosidase activity"/>
    <property type="evidence" value="ECO:0007669"/>
    <property type="project" value="TreeGrafter"/>
</dbReference>
<accession>A0A918J173</accession>
<feature type="signal peptide" evidence="1">
    <location>
        <begin position="1"/>
        <end position="30"/>
    </location>
</feature>
<reference evidence="4" key="1">
    <citation type="journal article" date="2014" name="Int. J. Syst. Evol. Microbiol.">
        <title>Complete genome sequence of Corynebacterium casei LMG S-19264T (=DSM 44701T), isolated from a smear-ripened cheese.</title>
        <authorList>
            <consortium name="US DOE Joint Genome Institute (JGI-PGF)"/>
            <person name="Walter F."/>
            <person name="Albersmeier A."/>
            <person name="Kalinowski J."/>
            <person name="Ruckert C."/>
        </authorList>
    </citation>
    <scope>NUCLEOTIDE SEQUENCE</scope>
    <source>
        <strain evidence="4">KCTC 12113</strain>
    </source>
</reference>
<proteinExistence type="predicted"/>
<reference evidence="4" key="2">
    <citation type="submission" date="2020-09" db="EMBL/GenBank/DDBJ databases">
        <authorList>
            <person name="Sun Q."/>
            <person name="Kim S."/>
        </authorList>
    </citation>
    <scope>NUCLEOTIDE SEQUENCE</scope>
    <source>
        <strain evidence="4">KCTC 12113</strain>
    </source>
</reference>
<gene>
    <name evidence="4" type="ORF">GCM10007383_28450</name>
</gene>
<feature type="chain" id="PRO_5037332802" description="DUF5703 domain-containing protein" evidence="1">
    <location>
        <begin position="31"/>
        <end position="779"/>
    </location>
</feature>
<evidence type="ECO:0000313" key="5">
    <source>
        <dbReference type="Proteomes" id="UP000634668"/>
    </source>
</evidence>
<dbReference type="InterPro" id="IPR008928">
    <property type="entry name" value="6-hairpin_glycosidase_sf"/>
</dbReference>
<dbReference type="AlphaFoldDB" id="A0A918J173"/>
<dbReference type="SUPFAM" id="SSF48208">
    <property type="entry name" value="Six-hairpin glycosidases"/>
    <property type="match status" value="1"/>
</dbReference>
<name>A0A918J173_9FLAO</name>
<keyword evidence="1" id="KW-0732">Signal</keyword>
<evidence type="ECO:0000259" key="2">
    <source>
        <dbReference type="Pfam" id="PF18961"/>
    </source>
</evidence>
<dbReference type="PANTHER" id="PTHR31084">
    <property type="entry name" value="ALPHA-L-FUCOSIDASE 2"/>
    <property type="match status" value="1"/>
</dbReference>
<evidence type="ECO:0000259" key="3">
    <source>
        <dbReference type="Pfam" id="PF22124"/>
    </source>
</evidence>
<evidence type="ECO:0000313" key="4">
    <source>
        <dbReference type="EMBL" id="GGW42080.1"/>
    </source>
</evidence>
<feature type="domain" description="DUF5703" evidence="2">
    <location>
        <begin position="47"/>
        <end position="330"/>
    </location>
</feature>
<organism evidence="4 5">
    <name type="scientific">Arenibacter certesii</name>
    <dbReference type="NCBI Taxonomy" id="228955"/>
    <lineage>
        <taxon>Bacteria</taxon>
        <taxon>Pseudomonadati</taxon>
        <taxon>Bacteroidota</taxon>
        <taxon>Flavobacteriia</taxon>
        <taxon>Flavobacteriales</taxon>
        <taxon>Flavobacteriaceae</taxon>
        <taxon>Arenibacter</taxon>
    </lineage>
</organism>
<dbReference type="InterPro" id="IPR012341">
    <property type="entry name" value="6hp_glycosidase-like_sf"/>
</dbReference>
<evidence type="ECO:0008006" key="6">
    <source>
        <dbReference type="Google" id="ProtNLM"/>
    </source>
</evidence>
<dbReference type="EMBL" id="BMWP01000021">
    <property type="protein sequence ID" value="GGW42080.1"/>
    <property type="molecule type" value="Genomic_DNA"/>
</dbReference>
<feature type="domain" description="Glycosyl hydrolase family 95 catalytic" evidence="3">
    <location>
        <begin position="402"/>
        <end position="548"/>
    </location>
</feature>
<dbReference type="InterPro" id="IPR043757">
    <property type="entry name" value="DUF5703_N"/>
</dbReference>
<dbReference type="Proteomes" id="UP000634668">
    <property type="component" value="Unassembled WGS sequence"/>
</dbReference>
<evidence type="ECO:0000256" key="1">
    <source>
        <dbReference type="SAM" id="SignalP"/>
    </source>
</evidence>
<comment type="caution">
    <text evidence="4">The sequence shown here is derived from an EMBL/GenBank/DDBJ whole genome shotgun (WGS) entry which is preliminary data.</text>
</comment>